<comment type="caution">
    <text evidence="3">The sequence shown here is derived from an EMBL/GenBank/DDBJ whole genome shotgun (WGS) entry which is preliminary data.</text>
</comment>
<dbReference type="InterPro" id="IPR000639">
    <property type="entry name" value="Epox_hydrolase-like"/>
</dbReference>
<feature type="domain" description="AB hydrolase-1" evidence="2">
    <location>
        <begin position="13"/>
        <end position="240"/>
    </location>
</feature>
<dbReference type="InterPro" id="IPR029058">
    <property type="entry name" value="AB_hydrolase_fold"/>
</dbReference>
<name>A0ABQ1R0P9_9ALTE</name>
<organism evidence="3 4">
    <name type="scientific">Lacimicrobium alkaliphilum</name>
    <dbReference type="NCBI Taxonomy" id="1526571"/>
    <lineage>
        <taxon>Bacteria</taxon>
        <taxon>Pseudomonadati</taxon>
        <taxon>Pseudomonadota</taxon>
        <taxon>Gammaproteobacteria</taxon>
        <taxon>Alteromonadales</taxon>
        <taxon>Alteromonadaceae</taxon>
        <taxon>Lacimicrobium</taxon>
    </lineage>
</organism>
<evidence type="ECO:0000259" key="2">
    <source>
        <dbReference type="Pfam" id="PF00561"/>
    </source>
</evidence>
<evidence type="ECO:0000313" key="3">
    <source>
        <dbReference type="EMBL" id="GGD53999.1"/>
    </source>
</evidence>
<dbReference type="PANTHER" id="PTHR46118:SF4">
    <property type="entry name" value="PROTEIN ABHD11"/>
    <property type="match status" value="1"/>
</dbReference>
<dbReference type="Proteomes" id="UP000614272">
    <property type="component" value="Unassembled WGS sequence"/>
</dbReference>
<keyword evidence="1" id="KW-0378">Hydrolase</keyword>
<proteinExistence type="predicted"/>
<dbReference type="SUPFAM" id="SSF53474">
    <property type="entry name" value="alpha/beta-Hydrolases"/>
    <property type="match status" value="1"/>
</dbReference>
<reference evidence="4" key="1">
    <citation type="journal article" date="2019" name="Int. J. Syst. Evol. Microbiol.">
        <title>The Global Catalogue of Microorganisms (GCM) 10K type strain sequencing project: providing services to taxonomists for standard genome sequencing and annotation.</title>
        <authorList>
            <consortium name="The Broad Institute Genomics Platform"/>
            <consortium name="The Broad Institute Genome Sequencing Center for Infectious Disease"/>
            <person name="Wu L."/>
            <person name="Ma J."/>
        </authorList>
    </citation>
    <scope>NUCLEOTIDE SEQUENCE [LARGE SCALE GENOMIC DNA]</scope>
    <source>
        <strain evidence="4">CGMCC 1.12923</strain>
    </source>
</reference>
<evidence type="ECO:0000313" key="4">
    <source>
        <dbReference type="Proteomes" id="UP000614272"/>
    </source>
</evidence>
<dbReference type="Gene3D" id="3.40.50.1820">
    <property type="entry name" value="alpha/beta hydrolase"/>
    <property type="match status" value="1"/>
</dbReference>
<dbReference type="PRINTS" id="PR00111">
    <property type="entry name" value="ABHYDROLASE"/>
</dbReference>
<accession>A0ABQ1R0P9</accession>
<sequence>MDLNYQTSGEGSPVILLHGLFGSLENLNGIRRALETCHTVISVDLPDHGDSPHSSHFSYANYAGKIHELMNTLALDKAAVLGHSMGGKVAMTLALRYPDRVSKLVIADIAPVKYPDRHGSIIEALKSVKLSGLENRTDADKQLARQISEKGIRQFLLKSLQKTDKGWAWKFNLPLLESDYPEITDWADSDKHYDGPVLFIKGERSDYLQAGHKPVIGRLFPNSRGAIIEGAGHWLHAEKPARFNEIVLDFLNQE</sequence>
<dbReference type="RefSeq" id="WP_099033091.1">
    <property type="nucleotide sequence ID" value="NZ_BMGJ01000002.1"/>
</dbReference>
<dbReference type="PANTHER" id="PTHR46118">
    <property type="entry name" value="PROTEIN ABHD11"/>
    <property type="match status" value="1"/>
</dbReference>
<dbReference type="EMBL" id="BMGJ01000002">
    <property type="protein sequence ID" value="GGD53999.1"/>
    <property type="molecule type" value="Genomic_DNA"/>
</dbReference>
<keyword evidence="4" id="KW-1185">Reference proteome</keyword>
<gene>
    <name evidence="3" type="ORF">GCM10011357_07150</name>
</gene>
<protein>
    <submittedName>
        <fullName evidence="3">Acyl-CoA esterase</fullName>
    </submittedName>
</protein>
<dbReference type="PRINTS" id="PR00412">
    <property type="entry name" value="EPOXHYDRLASE"/>
</dbReference>
<dbReference type="InterPro" id="IPR000073">
    <property type="entry name" value="AB_hydrolase_1"/>
</dbReference>
<dbReference type="Pfam" id="PF00561">
    <property type="entry name" value="Abhydrolase_1"/>
    <property type="match status" value="1"/>
</dbReference>
<evidence type="ECO:0000256" key="1">
    <source>
        <dbReference type="ARBA" id="ARBA00022801"/>
    </source>
</evidence>